<protein>
    <recommendedName>
        <fullName evidence="9">TRAP transporter small permease protein</fullName>
    </recommendedName>
</protein>
<keyword evidence="4 9" id="KW-0997">Cell inner membrane</keyword>
<dbReference type="InterPro" id="IPR007387">
    <property type="entry name" value="TRAP_DctQ"/>
</dbReference>
<feature type="transmembrane region" description="Helical" evidence="9">
    <location>
        <begin position="129"/>
        <end position="147"/>
    </location>
</feature>
<proteinExistence type="inferred from homology"/>
<evidence type="ECO:0000313" key="12">
    <source>
        <dbReference type="Proteomes" id="UP000002943"/>
    </source>
</evidence>
<evidence type="ECO:0000259" key="10">
    <source>
        <dbReference type="Pfam" id="PF04290"/>
    </source>
</evidence>
<dbReference type="AlphaFoldDB" id="E3BJ01"/>
<evidence type="ECO:0000313" key="11">
    <source>
        <dbReference type="EMBL" id="EFP96927.1"/>
    </source>
</evidence>
<dbReference type="Pfam" id="PF04290">
    <property type="entry name" value="DctQ"/>
    <property type="match status" value="1"/>
</dbReference>
<dbReference type="PANTHER" id="PTHR35011">
    <property type="entry name" value="2,3-DIKETO-L-GULONATE TRAP TRANSPORTER SMALL PERMEASE PROTEIN YIAM"/>
    <property type="match status" value="1"/>
</dbReference>
<evidence type="ECO:0000256" key="3">
    <source>
        <dbReference type="ARBA" id="ARBA00022475"/>
    </source>
</evidence>
<keyword evidence="6 9" id="KW-1133">Transmembrane helix</keyword>
<dbReference type="RefSeq" id="WP_009600988.1">
    <property type="nucleotide sequence ID" value="NZ_AEIU01000068.1"/>
</dbReference>
<evidence type="ECO:0000256" key="6">
    <source>
        <dbReference type="ARBA" id="ARBA00022989"/>
    </source>
</evidence>
<evidence type="ECO:0000256" key="4">
    <source>
        <dbReference type="ARBA" id="ARBA00022519"/>
    </source>
</evidence>
<keyword evidence="7 9" id="KW-0472">Membrane</keyword>
<keyword evidence="3" id="KW-1003">Cell membrane</keyword>
<keyword evidence="2 9" id="KW-0813">Transport</keyword>
<comment type="subunit">
    <text evidence="9">The complex comprises the extracytoplasmic solute receptor protein and the two transmembrane proteins.</text>
</comment>
<comment type="caution">
    <text evidence="9">Lacks conserved residue(s) required for the propagation of feature annotation.</text>
</comment>
<comment type="subcellular location">
    <subcellularLocation>
        <location evidence="1 9">Cell inner membrane</location>
        <topology evidence="1 9">Multi-pass membrane protein</topology>
    </subcellularLocation>
</comment>
<evidence type="ECO:0000256" key="2">
    <source>
        <dbReference type="ARBA" id="ARBA00022448"/>
    </source>
</evidence>
<comment type="function">
    <text evidence="9">Part of the tripartite ATP-independent periplasmic (TRAP) transport system.</text>
</comment>
<evidence type="ECO:0000256" key="5">
    <source>
        <dbReference type="ARBA" id="ARBA00022692"/>
    </source>
</evidence>
<dbReference type="Proteomes" id="UP000002943">
    <property type="component" value="Unassembled WGS sequence"/>
</dbReference>
<comment type="caution">
    <text evidence="11">The sequence shown here is derived from an EMBL/GenBank/DDBJ whole genome shotgun (WGS) entry which is preliminary data.</text>
</comment>
<accession>E3BJ01</accession>
<dbReference type="EMBL" id="AEIU01000068">
    <property type="protein sequence ID" value="EFP96927.1"/>
    <property type="molecule type" value="Genomic_DNA"/>
</dbReference>
<reference evidence="11 12" key="1">
    <citation type="journal article" date="2012" name="Int. J. Syst. Evol. Microbiol.">
        <title>Vibrio caribbeanicus sp. nov., isolated from the marine sponge Scleritoderma cyanea.</title>
        <authorList>
            <person name="Hoffmann M."/>
            <person name="Monday S.R."/>
            <person name="Allard M.W."/>
            <person name="Strain E.A."/>
            <person name="Whittaker P."/>
            <person name="Naum M."/>
            <person name="McCarthy P.J."/>
            <person name="Lopez J.V."/>
            <person name="Fischer M."/>
            <person name="Brown E.W."/>
        </authorList>
    </citation>
    <scope>NUCLEOTIDE SEQUENCE [LARGE SCALE GENOMIC DNA]</scope>
    <source>
        <strain evidence="11 12">ATCC BAA-2122</strain>
    </source>
</reference>
<comment type="similarity">
    <text evidence="8 9">Belongs to the TRAP transporter small permease family.</text>
</comment>
<evidence type="ECO:0000256" key="1">
    <source>
        <dbReference type="ARBA" id="ARBA00004429"/>
    </source>
</evidence>
<dbReference type="eggNOG" id="COG3090">
    <property type="taxonomic scope" value="Bacteria"/>
</dbReference>
<dbReference type="OrthoDB" id="9791324at2"/>
<feature type="transmembrane region" description="Helical" evidence="9">
    <location>
        <begin position="50"/>
        <end position="68"/>
    </location>
</feature>
<dbReference type="GO" id="GO:0022857">
    <property type="term" value="F:transmembrane transporter activity"/>
    <property type="evidence" value="ECO:0007669"/>
    <property type="project" value="UniProtKB-UniRule"/>
</dbReference>
<dbReference type="GO" id="GO:0005886">
    <property type="term" value="C:plasma membrane"/>
    <property type="evidence" value="ECO:0007669"/>
    <property type="project" value="UniProtKB-SubCell"/>
</dbReference>
<evidence type="ECO:0000256" key="8">
    <source>
        <dbReference type="ARBA" id="ARBA00038436"/>
    </source>
</evidence>
<feature type="transmembrane region" description="Helical" evidence="9">
    <location>
        <begin position="89"/>
        <end position="109"/>
    </location>
</feature>
<evidence type="ECO:0000256" key="7">
    <source>
        <dbReference type="ARBA" id="ARBA00023136"/>
    </source>
</evidence>
<keyword evidence="12" id="KW-1185">Reference proteome</keyword>
<organism evidence="11 12">
    <name type="scientific">Vibrio caribbeanicus ATCC BAA-2122</name>
    <dbReference type="NCBI Taxonomy" id="796620"/>
    <lineage>
        <taxon>Bacteria</taxon>
        <taxon>Pseudomonadati</taxon>
        <taxon>Pseudomonadota</taxon>
        <taxon>Gammaproteobacteria</taxon>
        <taxon>Vibrionales</taxon>
        <taxon>Vibrionaceae</taxon>
        <taxon>Vibrio</taxon>
    </lineage>
</organism>
<feature type="domain" description="Tripartite ATP-independent periplasmic transporters DctQ component" evidence="10">
    <location>
        <begin position="24"/>
        <end position="153"/>
    </location>
</feature>
<dbReference type="STRING" id="796620.VIBC2010_19955"/>
<keyword evidence="5 9" id="KW-0812">Transmembrane</keyword>
<dbReference type="InterPro" id="IPR055348">
    <property type="entry name" value="DctQ"/>
</dbReference>
<name>E3BJ01_9VIBR</name>
<dbReference type="GO" id="GO:0015740">
    <property type="term" value="P:C4-dicarboxylate transport"/>
    <property type="evidence" value="ECO:0007669"/>
    <property type="project" value="TreeGrafter"/>
</dbReference>
<dbReference type="PANTHER" id="PTHR35011:SF2">
    <property type="entry name" value="2,3-DIKETO-L-GULONATE TRAP TRANSPORTER SMALL PERMEASE PROTEIN YIAM"/>
    <property type="match status" value="1"/>
</dbReference>
<gene>
    <name evidence="11" type="ORF">VIBC2010_19955</name>
</gene>
<sequence length="175" mass="20560">MFLIKKHLNNIEEYMCAILLSGFVILMFAQIVSRQILSYSIAWGDEVATYMFVWFAYLGAVVATKYGSHNRVTFHFKFFPNWVRLVSETIADMIWLLFNGYFVFLSYDFVFNKMNVFWKSQTTGIAMKYIYLILPVAFALMMIRIVWNMVQRFSNGTEEKNTANTVHMAQSLKSR</sequence>
<evidence type="ECO:0000256" key="9">
    <source>
        <dbReference type="RuleBase" id="RU369079"/>
    </source>
</evidence>